<name>A0A2Z2KM78_9BACL</name>
<feature type="domain" description="Phospholipase D-like" evidence="2">
    <location>
        <begin position="329"/>
        <end position="472"/>
    </location>
</feature>
<dbReference type="Gene3D" id="3.30.870.10">
    <property type="entry name" value="Endonuclease Chain A"/>
    <property type="match status" value="2"/>
</dbReference>
<dbReference type="Pfam" id="PF13091">
    <property type="entry name" value="PLDc_2"/>
    <property type="match status" value="1"/>
</dbReference>
<dbReference type="Proteomes" id="UP000249890">
    <property type="component" value="Chromosome"/>
</dbReference>
<dbReference type="RefSeq" id="WP_087918523.1">
    <property type="nucleotide sequence ID" value="NZ_CP021780.1"/>
</dbReference>
<dbReference type="CDD" id="cd09129">
    <property type="entry name" value="PLDc_unchar2_1"/>
    <property type="match status" value="1"/>
</dbReference>
<dbReference type="InterPro" id="IPR025202">
    <property type="entry name" value="PLD-like_dom"/>
</dbReference>
<keyword evidence="4" id="KW-1185">Reference proteome</keyword>
<dbReference type="AlphaFoldDB" id="A0A2Z2KM78"/>
<evidence type="ECO:0000256" key="1">
    <source>
        <dbReference type="SAM" id="Phobius"/>
    </source>
</evidence>
<gene>
    <name evidence="3" type="ORF">B9T62_29645</name>
</gene>
<keyword evidence="1" id="KW-0472">Membrane</keyword>
<evidence type="ECO:0000313" key="3">
    <source>
        <dbReference type="EMBL" id="ASA24553.1"/>
    </source>
</evidence>
<feature type="transmembrane region" description="Helical" evidence="1">
    <location>
        <begin position="36"/>
        <end position="53"/>
    </location>
</feature>
<keyword evidence="1" id="KW-1133">Transmembrane helix</keyword>
<evidence type="ECO:0000259" key="2">
    <source>
        <dbReference type="Pfam" id="PF13091"/>
    </source>
</evidence>
<organism evidence="3 4">
    <name type="scientific">Paenibacillus donghaensis</name>
    <dbReference type="NCBI Taxonomy" id="414771"/>
    <lineage>
        <taxon>Bacteria</taxon>
        <taxon>Bacillati</taxon>
        <taxon>Bacillota</taxon>
        <taxon>Bacilli</taxon>
        <taxon>Bacillales</taxon>
        <taxon>Paenibacillaceae</taxon>
        <taxon>Paenibacillus</taxon>
    </lineage>
</organism>
<reference evidence="3 4" key="1">
    <citation type="submission" date="2017-06" db="EMBL/GenBank/DDBJ databases">
        <title>Complete genome sequence of Paenibacillus donghaensis KCTC 13049T isolated from East Sea sediment, South Korea.</title>
        <authorList>
            <person name="Jung B.K."/>
            <person name="Hong S.-J."/>
            <person name="Shin J.-H."/>
        </authorList>
    </citation>
    <scope>NUCLEOTIDE SEQUENCE [LARGE SCALE GENOMIC DNA]</scope>
    <source>
        <strain evidence="3 4">KCTC 13049</strain>
    </source>
</reference>
<dbReference type="CDD" id="cd09130">
    <property type="entry name" value="PLDc_unchar2_2"/>
    <property type="match status" value="1"/>
</dbReference>
<proteinExistence type="predicted"/>
<evidence type="ECO:0000313" key="4">
    <source>
        <dbReference type="Proteomes" id="UP000249890"/>
    </source>
</evidence>
<accession>A0A2Z2KM78</accession>
<sequence>MNLSSSRPRSSPGPQFLTPKEIDRLNQKRPALRRRLVPAALLLVLWLIAVMIYQTHKALPPGISYESPVYKVNDVAFWHDVTHADGSPTGAQESEILPRILQIIDESRQFLVIDLFLFNDYTHTDQQFPAVSRQLADKLIAHKTAYPDMDIAFITDEVNTNYGSAPNALLEELQTAGIKVVLTDVDALRDSTPAYSAVWRTFIQWFGQSGNGWIPNLMASGGPDITARSYMKLLNVKANHRKVIASENSALVSSGNVHDASAYHSNIALEVSGPIIGDILKTEQAAADLSGAGPLLSKEPVFTESAAVPSEPLEVRYLTEGKIYKYALEALASADQGDTVWMGMFYLADERILDALVDASARGAEVKLLLDPNQNAFGRDKIGIPNRPVAMNLNQRSDGAISIRWYNTTMEQFHPKLLFVSKPGGSSTILGGSTNFTLRNLDDYNLENNLWVSLKQGQPLHQEMTNYFTRLWNNEGAEYSLPFEDYQGDITKFKYLIFRLQTWLGFTTF</sequence>
<dbReference type="SUPFAM" id="SSF56024">
    <property type="entry name" value="Phospholipase D/nuclease"/>
    <property type="match status" value="2"/>
</dbReference>
<dbReference type="KEGG" id="pdh:B9T62_29645"/>
<dbReference type="EMBL" id="CP021780">
    <property type="protein sequence ID" value="ASA24553.1"/>
    <property type="molecule type" value="Genomic_DNA"/>
</dbReference>
<keyword evidence="1" id="KW-0812">Transmembrane</keyword>
<dbReference type="OrthoDB" id="92272at2"/>
<protein>
    <submittedName>
        <fullName evidence="3">Phospholipase</fullName>
    </submittedName>
</protein>